<evidence type="ECO:0000256" key="4">
    <source>
        <dbReference type="PROSITE-ProRule" id="PRU00409"/>
    </source>
</evidence>
<dbReference type="GO" id="GO:0005524">
    <property type="term" value="F:ATP binding"/>
    <property type="evidence" value="ECO:0007669"/>
    <property type="project" value="UniProtKB-UniRule"/>
</dbReference>
<keyword evidence="2 4" id="KW-0547">Nucleotide-binding</keyword>
<proteinExistence type="predicted"/>
<reference evidence="6" key="1">
    <citation type="submission" date="2021-02" db="EMBL/GenBank/DDBJ databases">
        <title>Genome-Resolved Metagenomics of a Microbial Community Performing Photosynthetic Biological Nutrient Removal.</title>
        <authorList>
            <person name="Mcdaniel E.A."/>
        </authorList>
    </citation>
    <scope>NUCLEOTIDE SEQUENCE</scope>
    <source>
        <strain evidence="6">UWPOB_OBS1</strain>
    </source>
</reference>
<dbReference type="GO" id="GO:0016874">
    <property type="term" value="F:ligase activity"/>
    <property type="evidence" value="ECO:0007669"/>
    <property type="project" value="UniProtKB-KW"/>
</dbReference>
<dbReference type="PANTHER" id="PTHR43585">
    <property type="entry name" value="FUMIPYRROLE BIOSYNTHESIS PROTEIN C"/>
    <property type="match status" value="1"/>
</dbReference>
<accession>A0A8J7P8Z4</accession>
<dbReference type="InterPro" id="IPR005479">
    <property type="entry name" value="CPAse_ATP-bd"/>
</dbReference>
<gene>
    <name evidence="6" type="ORF">J0M35_18815</name>
</gene>
<dbReference type="Proteomes" id="UP000664277">
    <property type="component" value="Unassembled WGS sequence"/>
</dbReference>
<dbReference type="PROSITE" id="PS00867">
    <property type="entry name" value="CPSASE_2"/>
    <property type="match status" value="1"/>
</dbReference>
<organism evidence="6 7">
    <name type="scientific">Candidatus Obscuribacter phosphatis</name>
    <dbReference type="NCBI Taxonomy" id="1906157"/>
    <lineage>
        <taxon>Bacteria</taxon>
        <taxon>Bacillati</taxon>
        <taxon>Candidatus Melainabacteria</taxon>
        <taxon>Candidatus Obscuribacterales</taxon>
        <taxon>Candidatus Obscuribacteraceae</taxon>
        <taxon>Candidatus Obscuribacter</taxon>
    </lineage>
</organism>
<dbReference type="AlphaFoldDB" id="A0A8J7P8Z4"/>
<keyword evidence="3 4" id="KW-0067">ATP-binding</keyword>
<dbReference type="Gene3D" id="3.30.470.20">
    <property type="entry name" value="ATP-grasp fold, B domain"/>
    <property type="match status" value="1"/>
</dbReference>
<dbReference type="Gene3D" id="3.40.50.20">
    <property type="match status" value="1"/>
</dbReference>
<sequence length="344" mass="37784">MSQSPVKIWFNKSGLSNYAVIESIKASAQPGESFFFIGSHSRGDFALRAICDKFVVEPDGLKGDEYVEWCLQFAIENGVQVFFPDRGVEGITAARERFAAAGVNLMVPTDSATLDLIDHKGRQYDFIGPDAANIPDYRIVSNLAEFDRACAELKERHSRICFKPAVSIFGAGFRYITEDGSAVSRLMNGNNIAVSMEEARFILGQEESFRDLMVMEYLPGPEYSVDCLAVKGKVVQGVCRVKVADRVQELPDKPEALAAAARLAERFGFDGIFNAQFRNKDGVLYLLEVNARMSGGLYVTFHSGLSLPYWAVRLAVGSADASQVPAPKTGVRVGQMHRSVTLPD</sequence>
<evidence type="ECO:0000259" key="5">
    <source>
        <dbReference type="PROSITE" id="PS50975"/>
    </source>
</evidence>
<evidence type="ECO:0000313" key="6">
    <source>
        <dbReference type="EMBL" id="MBN8662429.1"/>
    </source>
</evidence>
<dbReference type="SUPFAM" id="SSF56059">
    <property type="entry name" value="Glutathione synthetase ATP-binding domain-like"/>
    <property type="match status" value="1"/>
</dbReference>
<dbReference type="Pfam" id="PF15632">
    <property type="entry name" value="ATPgrasp_Ter"/>
    <property type="match status" value="1"/>
</dbReference>
<dbReference type="GO" id="GO:0046872">
    <property type="term" value="F:metal ion binding"/>
    <property type="evidence" value="ECO:0007669"/>
    <property type="project" value="InterPro"/>
</dbReference>
<name>A0A8J7P8Z4_9BACT</name>
<feature type="domain" description="ATP-grasp" evidence="5">
    <location>
        <begin position="124"/>
        <end position="316"/>
    </location>
</feature>
<evidence type="ECO:0000313" key="7">
    <source>
        <dbReference type="Proteomes" id="UP000664277"/>
    </source>
</evidence>
<dbReference type="PANTHER" id="PTHR43585:SF2">
    <property type="entry name" value="ATP-GRASP ENZYME FSQD"/>
    <property type="match status" value="1"/>
</dbReference>
<dbReference type="PROSITE" id="PS50975">
    <property type="entry name" value="ATP_GRASP"/>
    <property type="match status" value="1"/>
</dbReference>
<dbReference type="InterPro" id="IPR011761">
    <property type="entry name" value="ATP-grasp"/>
</dbReference>
<comment type="caution">
    <text evidence="6">The sequence shown here is derived from an EMBL/GenBank/DDBJ whole genome shotgun (WGS) entry which is preliminary data.</text>
</comment>
<dbReference type="InterPro" id="IPR011226">
    <property type="entry name" value="ATP-grasp_fam"/>
</dbReference>
<dbReference type="EMBL" id="JAFLCK010000038">
    <property type="protein sequence ID" value="MBN8662429.1"/>
    <property type="molecule type" value="Genomic_DNA"/>
</dbReference>
<evidence type="ECO:0000256" key="3">
    <source>
        <dbReference type="ARBA" id="ARBA00022840"/>
    </source>
</evidence>
<dbReference type="InterPro" id="IPR052032">
    <property type="entry name" value="ATP-dep_AA_Ligase"/>
</dbReference>
<evidence type="ECO:0000256" key="2">
    <source>
        <dbReference type="ARBA" id="ARBA00022741"/>
    </source>
</evidence>
<keyword evidence="1" id="KW-0436">Ligase</keyword>
<dbReference type="PIRSF" id="PIRSF029120">
    <property type="entry name" value="UCP029120"/>
    <property type="match status" value="1"/>
</dbReference>
<protein>
    <submittedName>
        <fullName evidence="6">ATP-grasp domain-containing protein</fullName>
    </submittedName>
</protein>
<evidence type="ECO:0000256" key="1">
    <source>
        <dbReference type="ARBA" id="ARBA00022598"/>
    </source>
</evidence>